<feature type="compositionally biased region" description="Polar residues" evidence="1">
    <location>
        <begin position="10"/>
        <end position="31"/>
    </location>
</feature>
<organism evidence="2 3">
    <name type="scientific">Vigna unguiculata</name>
    <name type="common">Cowpea</name>
    <dbReference type="NCBI Taxonomy" id="3917"/>
    <lineage>
        <taxon>Eukaryota</taxon>
        <taxon>Viridiplantae</taxon>
        <taxon>Streptophyta</taxon>
        <taxon>Embryophyta</taxon>
        <taxon>Tracheophyta</taxon>
        <taxon>Spermatophyta</taxon>
        <taxon>Magnoliopsida</taxon>
        <taxon>eudicotyledons</taxon>
        <taxon>Gunneridae</taxon>
        <taxon>Pentapetalae</taxon>
        <taxon>rosids</taxon>
        <taxon>fabids</taxon>
        <taxon>Fabales</taxon>
        <taxon>Fabaceae</taxon>
        <taxon>Papilionoideae</taxon>
        <taxon>50 kb inversion clade</taxon>
        <taxon>NPAAA clade</taxon>
        <taxon>indigoferoid/millettioid clade</taxon>
        <taxon>Phaseoleae</taxon>
        <taxon>Vigna</taxon>
    </lineage>
</organism>
<keyword evidence="3" id="KW-1185">Reference proteome</keyword>
<accession>A0A4D6LQH8</accession>
<dbReference type="EMBL" id="CP039348">
    <property type="protein sequence ID" value="QCD90743.1"/>
    <property type="molecule type" value="Genomic_DNA"/>
</dbReference>
<gene>
    <name evidence="2" type="ORF">DEO72_LG4g1703</name>
</gene>
<name>A0A4D6LQH8_VIGUN</name>
<sequence>MAMASPSILHHSTLSSQTTPVVDSLESSTMKQPSIPRLTKLCLLSLIVSQMNEFDSFTGTTGDLVETHDILSWSFNSFI</sequence>
<feature type="region of interest" description="Disordered" evidence="1">
    <location>
        <begin position="1"/>
        <end position="31"/>
    </location>
</feature>
<dbReference type="AlphaFoldDB" id="A0A4D6LQH8"/>
<proteinExistence type="predicted"/>
<evidence type="ECO:0000313" key="3">
    <source>
        <dbReference type="Proteomes" id="UP000501690"/>
    </source>
</evidence>
<dbReference type="Gene3D" id="2.60.120.200">
    <property type="match status" value="1"/>
</dbReference>
<dbReference type="SUPFAM" id="SSF49899">
    <property type="entry name" value="Concanavalin A-like lectins/glucanases"/>
    <property type="match status" value="1"/>
</dbReference>
<evidence type="ECO:0000313" key="2">
    <source>
        <dbReference type="EMBL" id="QCD90743.1"/>
    </source>
</evidence>
<dbReference type="InterPro" id="IPR013320">
    <property type="entry name" value="ConA-like_dom_sf"/>
</dbReference>
<protein>
    <submittedName>
        <fullName evidence="2">Uncharacterized protein</fullName>
    </submittedName>
</protein>
<dbReference type="Proteomes" id="UP000501690">
    <property type="component" value="Linkage Group LG4"/>
</dbReference>
<reference evidence="2 3" key="1">
    <citation type="submission" date="2019-04" db="EMBL/GenBank/DDBJ databases">
        <title>An improved genome assembly and genetic linkage map for asparagus bean, Vigna unguiculata ssp. sesquipedialis.</title>
        <authorList>
            <person name="Xia Q."/>
            <person name="Zhang R."/>
            <person name="Dong Y."/>
        </authorList>
    </citation>
    <scope>NUCLEOTIDE SEQUENCE [LARGE SCALE GENOMIC DNA]</scope>
    <source>
        <tissue evidence="2">Leaf</tissue>
    </source>
</reference>
<evidence type="ECO:0000256" key="1">
    <source>
        <dbReference type="SAM" id="MobiDB-lite"/>
    </source>
</evidence>